<comment type="subcellular location">
    <subcellularLocation>
        <location evidence="1">Membrane</location>
    </subcellularLocation>
</comment>
<dbReference type="FunFam" id="1.20.5.110:FF:000040">
    <property type="entry name" value="SNAP25 homologous protein SNAP33"/>
    <property type="match status" value="1"/>
</dbReference>
<protein>
    <recommendedName>
        <fullName evidence="7">t-SNARE coiled-coil homology domain-containing protein</fullName>
    </recommendedName>
</protein>
<proteinExistence type="inferred from homology"/>
<dbReference type="CDD" id="cd15861">
    <property type="entry name" value="SNARE_SNAP25N_23N_29N_SEC9N"/>
    <property type="match status" value="1"/>
</dbReference>
<organism evidence="8 9">
    <name type="scientific">Stephania japonica</name>
    <dbReference type="NCBI Taxonomy" id="461633"/>
    <lineage>
        <taxon>Eukaryota</taxon>
        <taxon>Viridiplantae</taxon>
        <taxon>Streptophyta</taxon>
        <taxon>Embryophyta</taxon>
        <taxon>Tracheophyta</taxon>
        <taxon>Spermatophyta</taxon>
        <taxon>Magnoliopsida</taxon>
        <taxon>Ranunculales</taxon>
        <taxon>Menispermaceae</taxon>
        <taxon>Menispermoideae</taxon>
        <taxon>Cissampelideae</taxon>
        <taxon>Stephania</taxon>
    </lineage>
</organism>
<keyword evidence="9" id="KW-1185">Reference proteome</keyword>
<dbReference type="PANTHER" id="PTHR19305">
    <property type="entry name" value="SYNAPTOSOMAL ASSOCIATED PROTEIN"/>
    <property type="match status" value="1"/>
</dbReference>
<gene>
    <name evidence="8" type="ORF">Sjap_021765</name>
</gene>
<dbReference type="GO" id="GO:0005484">
    <property type="term" value="F:SNAP receptor activity"/>
    <property type="evidence" value="ECO:0007669"/>
    <property type="project" value="InterPro"/>
</dbReference>
<name>A0AAP0HPA1_9MAGN</name>
<feature type="region of interest" description="Disordered" evidence="6">
    <location>
        <begin position="1"/>
        <end position="60"/>
    </location>
</feature>
<sequence length="302" mass="33518">MFGFMKSPQNKVAKQETVDLRAVDPIKSKPLNSDVESDVKKNVKPSRRTASDSAVVVPNDDLSDDDDYFGKRKTSTYSVSAAAKNKYKNDFGDSGGFENQSVQELQNYAAYKSEETTNTVNNCLKIAEDIKDDAANTLATLQKQGEQITRTHQMAVDIDHDLSRGEKLLGSLGGMFSKTWKPKKTRAITGPVISKDDSFKRRGNQADQRQKLGLAPAPKGATRKPHSEPKTAMQKVEVEKEKQDDALNDLSDILGDLKVMANDMGSELERQNKALDHLSDDVDELNFRMKGANQRGRHLLSK</sequence>
<dbReference type="GO" id="GO:0031201">
    <property type="term" value="C:SNARE complex"/>
    <property type="evidence" value="ECO:0007669"/>
    <property type="project" value="InterPro"/>
</dbReference>
<accession>A0AAP0HPA1</accession>
<evidence type="ECO:0000313" key="9">
    <source>
        <dbReference type="Proteomes" id="UP001417504"/>
    </source>
</evidence>
<feature type="domain" description="T-SNARE coiled-coil homology" evidence="7">
    <location>
        <begin position="237"/>
        <end position="299"/>
    </location>
</feature>
<dbReference type="SUPFAM" id="SSF58038">
    <property type="entry name" value="SNARE fusion complex"/>
    <property type="match status" value="2"/>
</dbReference>
<comment type="caution">
    <text evidence="8">The sequence shown here is derived from an EMBL/GenBank/DDBJ whole genome shotgun (WGS) entry which is preliminary data.</text>
</comment>
<evidence type="ECO:0000313" key="8">
    <source>
        <dbReference type="EMBL" id="KAK9096268.1"/>
    </source>
</evidence>
<dbReference type="PROSITE" id="PS50192">
    <property type="entry name" value="T_SNARE"/>
    <property type="match status" value="1"/>
</dbReference>
<feature type="region of interest" description="Disordered" evidence="6">
    <location>
        <begin position="189"/>
        <end position="244"/>
    </location>
</feature>
<dbReference type="Proteomes" id="UP001417504">
    <property type="component" value="Unassembled WGS sequence"/>
</dbReference>
<evidence type="ECO:0000256" key="1">
    <source>
        <dbReference type="ARBA" id="ARBA00004370"/>
    </source>
</evidence>
<dbReference type="GO" id="GO:0005886">
    <property type="term" value="C:plasma membrane"/>
    <property type="evidence" value="ECO:0007669"/>
    <property type="project" value="TreeGrafter"/>
</dbReference>
<dbReference type="EMBL" id="JBBNAE010000009">
    <property type="protein sequence ID" value="KAK9096268.1"/>
    <property type="molecule type" value="Genomic_DNA"/>
</dbReference>
<evidence type="ECO:0000256" key="4">
    <source>
        <dbReference type="ARBA" id="ARBA00022927"/>
    </source>
</evidence>
<dbReference type="CDD" id="cd15841">
    <property type="entry name" value="SNARE_Qc"/>
    <property type="match status" value="1"/>
</dbReference>
<dbReference type="GO" id="GO:0016192">
    <property type="term" value="P:vesicle-mediated transport"/>
    <property type="evidence" value="ECO:0007669"/>
    <property type="project" value="UniProtKB-ARBA"/>
</dbReference>
<evidence type="ECO:0000259" key="7">
    <source>
        <dbReference type="PROSITE" id="PS50192"/>
    </source>
</evidence>
<dbReference type="InterPro" id="IPR044766">
    <property type="entry name" value="NPSN/SNAP25-like_N_SNARE"/>
</dbReference>
<feature type="compositionally biased region" description="Basic and acidic residues" evidence="6">
    <location>
        <begin position="13"/>
        <end position="27"/>
    </location>
</feature>
<dbReference type="Gene3D" id="1.20.5.110">
    <property type="match status" value="2"/>
</dbReference>
<dbReference type="FunFam" id="1.20.5.110:FF:000031">
    <property type="entry name" value="SNAP25 homologous protein SNAP33"/>
    <property type="match status" value="1"/>
</dbReference>
<keyword evidence="5" id="KW-0472">Membrane</keyword>
<dbReference type="AlphaFoldDB" id="A0AAP0HPA1"/>
<dbReference type="InterPro" id="IPR000727">
    <property type="entry name" value="T_SNARE_dom"/>
</dbReference>
<dbReference type="GO" id="GO:0015031">
    <property type="term" value="P:protein transport"/>
    <property type="evidence" value="ECO:0007669"/>
    <property type="project" value="UniProtKB-KW"/>
</dbReference>
<dbReference type="PANTHER" id="PTHR19305:SF9">
    <property type="entry name" value="SYNAPTOSOMAL-ASSOCIATED PROTEIN 29"/>
    <property type="match status" value="1"/>
</dbReference>
<evidence type="ECO:0000256" key="3">
    <source>
        <dbReference type="ARBA" id="ARBA00022448"/>
    </source>
</evidence>
<reference evidence="8 9" key="1">
    <citation type="submission" date="2024-01" db="EMBL/GenBank/DDBJ databases">
        <title>Genome assemblies of Stephania.</title>
        <authorList>
            <person name="Yang L."/>
        </authorList>
    </citation>
    <scope>NUCLEOTIDE SEQUENCE [LARGE SCALE GENOMIC DNA]</scope>
    <source>
        <strain evidence="8">QJT</strain>
        <tissue evidence="8">Leaf</tissue>
    </source>
</reference>
<comment type="similarity">
    <text evidence="2">Belongs to the SNAP-25 family.</text>
</comment>
<keyword evidence="3" id="KW-0813">Transport</keyword>
<evidence type="ECO:0000256" key="6">
    <source>
        <dbReference type="SAM" id="MobiDB-lite"/>
    </source>
</evidence>
<keyword evidence="4" id="KW-0653">Protein transport</keyword>
<evidence type="ECO:0000256" key="2">
    <source>
        <dbReference type="ARBA" id="ARBA00009480"/>
    </source>
</evidence>
<dbReference type="SMART" id="SM00397">
    <property type="entry name" value="t_SNARE"/>
    <property type="match status" value="2"/>
</dbReference>
<evidence type="ECO:0000256" key="5">
    <source>
        <dbReference type="ARBA" id="ARBA00023136"/>
    </source>
</evidence>